<name>A0A5C1I8K3_9SPHI</name>
<dbReference type="EMBL" id="CP043450">
    <property type="protein sequence ID" value="QEM14572.1"/>
    <property type="molecule type" value="Genomic_DNA"/>
</dbReference>
<dbReference type="Pfam" id="PF13472">
    <property type="entry name" value="Lipase_GDSL_2"/>
    <property type="match status" value="1"/>
</dbReference>
<dbReference type="PANTHER" id="PTHR30383">
    <property type="entry name" value="THIOESTERASE 1/PROTEASE 1/LYSOPHOSPHOLIPASE L1"/>
    <property type="match status" value="1"/>
</dbReference>
<dbReference type="KEGG" id="mrub:DEO27_028550"/>
<gene>
    <name evidence="2" type="ORF">DEO27_028550</name>
</gene>
<reference evidence="2" key="1">
    <citation type="submission" date="2019-08" db="EMBL/GenBank/DDBJ databases">
        <title>Comparative genome analysis confer to the adaptation heavy metal polluted environment.</title>
        <authorList>
            <person name="Li Y."/>
        </authorList>
    </citation>
    <scope>NUCLEOTIDE SEQUENCE [LARGE SCALE GENOMIC DNA]</scope>
    <source>
        <strain evidence="2">P1</strain>
    </source>
</reference>
<dbReference type="Gene3D" id="3.40.50.1110">
    <property type="entry name" value="SGNH hydrolase"/>
    <property type="match status" value="1"/>
</dbReference>
<organism evidence="2 3">
    <name type="scientific">Mucilaginibacter rubeus</name>
    <dbReference type="NCBI Taxonomy" id="2027860"/>
    <lineage>
        <taxon>Bacteria</taxon>
        <taxon>Pseudomonadati</taxon>
        <taxon>Bacteroidota</taxon>
        <taxon>Sphingobacteriia</taxon>
        <taxon>Sphingobacteriales</taxon>
        <taxon>Sphingobacteriaceae</taxon>
        <taxon>Mucilaginibacter</taxon>
    </lineage>
</organism>
<feature type="domain" description="SGNH hydrolase-type esterase" evidence="1">
    <location>
        <begin position="19"/>
        <end position="227"/>
    </location>
</feature>
<accession>A0A5C1I8K3</accession>
<dbReference type="OrthoDB" id="9796689at2"/>
<sequence>MTSTITLAQHKKNALNIVFIGNSITQGVQLADAATEAPPATAVAYLQKQKNLDAVNFSNQGHSGYTTLDFLPGTDTFTKVEQAASNFTDKDALLIFSIKLGTNDSAIQGPHGAPVSPDNYQKNLKTIVDKLLADFPKAIVIFQHPVWYSPNTYNGGKYLQEGLSRLQSYIPMIDGLVKTYATINPQHVFVGDTKAFAYFEKNHLTDLIPENGKQGTFYLHPNKKGAEALGRFWGIAIDNVVRRYF</sequence>
<dbReference type="GO" id="GO:0016788">
    <property type="term" value="F:hydrolase activity, acting on ester bonds"/>
    <property type="evidence" value="ECO:0007669"/>
    <property type="project" value="UniProtKB-ARBA"/>
</dbReference>
<evidence type="ECO:0000259" key="1">
    <source>
        <dbReference type="Pfam" id="PF13472"/>
    </source>
</evidence>
<dbReference type="InterPro" id="IPR013830">
    <property type="entry name" value="SGNH_hydro"/>
</dbReference>
<protein>
    <submittedName>
        <fullName evidence="2">Lipolytic protein G-D-S-L family</fullName>
    </submittedName>
</protein>
<dbReference type="InterPro" id="IPR036514">
    <property type="entry name" value="SGNH_hydro_sf"/>
</dbReference>
<proteinExistence type="predicted"/>
<keyword evidence="3" id="KW-1185">Reference proteome</keyword>
<dbReference type="AlphaFoldDB" id="A0A5C1I8K3"/>
<dbReference type="Proteomes" id="UP000251402">
    <property type="component" value="Chromosome"/>
</dbReference>
<dbReference type="SUPFAM" id="SSF52266">
    <property type="entry name" value="SGNH hydrolase"/>
    <property type="match status" value="1"/>
</dbReference>
<evidence type="ECO:0000313" key="2">
    <source>
        <dbReference type="EMBL" id="QEM14572.1"/>
    </source>
</evidence>
<dbReference type="InterPro" id="IPR051532">
    <property type="entry name" value="Ester_Hydrolysis_Enzymes"/>
</dbReference>
<evidence type="ECO:0000313" key="3">
    <source>
        <dbReference type="Proteomes" id="UP000251402"/>
    </source>
</evidence>